<keyword evidence="3" id="KW-1185">Reference proteome</keyword>
<accession>A0ABQ4D371</accession>
<dbReference type="Gene3D" id="2.30.110.10">
    <property type="entry name" value="Electron Transport, Fmn-binding Protein, Chain A"/>
    <property type="match status" value="1"/>
</dbReference>
<dbReference type="InterPro" id="IPR012349">
    <property type="entry name" value="Split_barrel_FMN-bd"/>
</dbReference>
<dbReference type="InterPro" id="IPR011576">
    <property type="entry name" value="Pyridox_Oxase_N"/>
</dbReference>
<dbReference type="RefSeq" id="WP_203718805.1">
    <property type="nucleotide sequence ID" value="NZ_BONE01000111.1"/>
</dbReference>
<dbReference type="SUPFAM" id="SSF50475">
    <property type="entry name" value="FMN-binding split barrel"/>
    <property type="match status" value="1"/>
</dbReference>
<proteinExistence type="predicted"/>
<evidence type="ECO:0000313" key="3">
    <source>
        <dbReference type="Proteomes" id="UP000604117"/>
    </source>
</evidence>
<name>A0ABQ4D371_9ACTN</name>
<comment type="caution">
    <text evidence="2">The sequence shown here is derived from an EMBL/GenBank/DDBJ whole genome shotgun (WGS) entry which is preliminary data.</text>
</comment>
<dbReference type="Proteomes" id="UP000604117">
    <property type="component" value="Unassembled WGS sequence"/>
</dbReference>
<protein>
    <recommendedName>
        <fullName evidence="1">Pyridoxamine 5'-phosphate oxidase N-terminal domain-containing protein</fullName>
    </recommendedName>
</protein>
<dbReference type="Pfam" id="PF01243">
    <property type="entry name" value="PNPOx_N"/>
    <property type="match status" value="1"/>
</dbReference>
<dbReference type="EMBL" id="BONE01000111">
    <property type="protein sequence ID" value="GIF77961.1"/>
    <property type="molecule type" value="Genomic_DNA"/>
</dbReference>
<feature type="domain" description="Pyridoxamine 5'-phosphate oxidase N-terminal" evidence="1">
    <location>
        <begin position="27"/>
        <end position="123"/>
    </location>
</feature>
<evidence type="ECO:0000313" key="2">
    <source>
        <dbReference type="EMBL" id="GIF77961.1"/>
    </source>
</evidence>
<organism evidence="2 3">
    <name type="scientific">Asanoa siamensis</name>
    <dbReference type="NCBI Taxonomy" id="926357"/>
    <lineage>
        <taxon>Bacteria</taxon>
        <taxon>Bacillati</taxon>
        <taxon>Actinomycetota</taxon>
        <taxon>Actinomycetes</taxon>
        <taxon>Micromonosporales</taxon>
        <taxon>Micromonosporaceae</taxon>
        <taxon>Asanoa</taxon>
    </lineage>
</organism>
<sequence length="171" mass="19037">MASWSEFAADEPRLARAIHALMHQYGPGLGYLATVRADGGPRVHPVSPVITDDGLFCFVVDSPKRRDLERDGRYALHSFPPEDSDDEAYVAGRAEPVTDLRRIAAIAANLRAEPRVDWRLFELTIEAAMLARRGTGTPEVRIWLEPAGRQRRSSPRRPAARRARVLVEAAT</sequence>
<gene>
    <name evidence="2" type="ORF">Asi02nite_74790</name>
</gene>
<evidence type="ECO:0000259" key="1">
    <source>
        <dbReference type="Pfam" id="PF01243"/>
    </source>
</evidence>
<reference evidence="2 3" key="1">
    <citation type="submission" date="2021-01" db="EMBL/GenBank/DDBJ databases">
        <title>Whole genome shotgun sequence of Asanoa siamensis NBRC 107932.</title>
        <authorList>
            <person name="Komaki H."/>
            <person name="Tamura T."/>
        </authorList>
    </citation>
    <scope>NUCLEOTIDE SEQUENCE [LARGE SCALE GENOMIC DNA]</scope>
    <source>
        <strain evidence="2 3">NBRC 107932</strain>
    </source>
</reference>